<evidence type="ECO:0000313" key="3">
    <source>
        <dbReference type="Proteomes" id="UP000182227"/>
    </source>
</evidence>
<evidence type="ECO:0000256" key="1">
    <source>
        <dbReference type="SAM" id="MobiDB-lite"/>
    </source>
</evidence>
<proteinExistence type="predicted"/>
<dbReference type="AlphaFoldDB" id="A0A0U1DI36"/>
<name>A0A0U1DI36_9MYCO</name>
<dbReference type="Proteomes" id="UP000182227">
    <property type="component" value="Unassembled WGS sequence"/>
</dbReference>
<dbReference type="Gene3D" id="3.40.50.410">
    <property type="entry name" value="von Willebrand factor, type A domain"/>
    <property type="match status" value="1"/>
</dbReference>
<dbReference type="EMBL" id="CTEF01000002">
    <property type="protein sequence ID" value="CQD16881.1"/>
    <property type="molecule type" value="Genomic_DNA"/>
</dbReference>
<dbReference type="SUPFAM" id="SSF53300">
    <property type="entry name" value="vWA-like"/>
    <property type="match status" value="1"/>
</dbReference>
<sequence length="521" mass="57453">MSELSDAHALALERSCAVSAVALSGQRRTGVRLVTGAQRAFSVSAALDYVHVPYPNLGRDWTRRTFTCGVALQCSPSKDRLAGYRLNELSARELRALTIVEAGVSLGWVAQNWPGLLDEIQKLAPALEALPATLDAGEMLRRAVEAARDGDVPDAPAIAGRLPRAFTTPHGLTDKLRRTFGRMPWTTTQKRLPRPYSVPVGGDGGVRNPNLPPPSRPQDNDLDITPEHRQGIPYPEWNSWTQSFLRDHVAVLERQHRSETHQPNAASAELRKWFSEHTHRAMKNRLEDGSDLDVEQYVSHYIDVTTGEAIEPRIFRELLPSSRDVTTALLLDGSSSLGVHGGRIFQLELACADALSRAMTLARERHGIFTFTGNTRHRVEVSCLKDFEDRRFVPPSRLGLSTGGYTRLGAPLRHLTSRLLAQQSERRLLIVIGDGLISDEGYEAGTPGRCRPRRRRGQRSRGVRLLRRCWSGSGRPAAGGIRKPPVPTHPSRRGPAQGSRACPPGAGNRMTTSEQPEADRA</sequence>
<dbReference type="PANTHER" id="PTHR41248">
    <property type="entry name" value="NORD PROTEIN"/>
    <property type="match status" value="1"/>
</dbReference>
<dbReference type="InterPro" id="IPR051928">
    <property type="entry name" value="NorD/CobT"/>
</dbReference>
<dbReference type="InterPro" id="IPR036465">
    <property type="entry name" value="vWFA_dom_sf"/>
</dbReference>
<gene>
    <name evidence="2" type="ORF">BN970_03624</name>
</gene>
<reference evidence="2 3" key="1">
    <citation type="submission" date="2015-03" db="EMBL/GenBank/DDBJ databases">
        <authorList>
            <person name="Murphy D."/>
        </authorList>
    </citation>
    <scope>NUCLEOTIDE SEQUENCE [LARGE SCALE GENOMIC DNA]</scope>
    <source>
        <strain evidence="2 3">D16</strain>
    </source>
</reference>
<evidence type="ECO:0000313" key="2">
    <source>
        <dbReference type="EMBL" id="CQD16881.1"/>
    </source>
</evidence>
<dbReference type="PANTHER" id="PTHR41248:SF1">
    <property type="entry name" value="NORD PROTEIN"/>
    <property type="match status" value="1"/>
</dbReference>
<accession>A0A0U1DI36</accession>
<organism evidence="2 3">
    <name type="scientific">Mycolicibacterium conceptionense</name>
    <dbReference type="NCBI Taxonomy" id="451644"/>
    <lineage>
        <taxon>Bacteria</taxon>
        <taxon>Bacillati</taxon>
        <taxon>Actinomycetota</taxon>
        <taxon>Actinomycetes</taxon>
        <taxon>Mycobacteriales</taxon>
        <taxon>Mycobacteriaceae</taxon>
        <taxon>Mycolicibacterium</taxon>
    </lineage>
</organism>
<feature type="region of interest" description="Disordered" evidence="1">
    <location>
        <begin position="474"/>
        <end position="521"/>
    </location>
</feature>
<protein>
    <submittedName>
        <fullName evidence="2">MorD protein</fullName>
    </submittedName>
</protein>
<feature type="region of interest" description="Disordered" evidence="1">
    <location>
        <begin position="187"/>
        <end position="222"/>
    </location>
</feature>